<protein>
    <submittedName>
        <fullName evidence="4">CCHC-type domain-containing protein</fullName>
    </submittedName>
</protein>
<dbReference type="EMBL" id="UZAH01030588">
    <property type="protein sequence ID" value="VDP11061.1"/>
    <property type="molecule type" value="Genomic_DNA"/>
</dbReference>
<evidence type="ECO:0000313" key="2">
    <source>
        <dbReference type="EMBL" id="VDP11061.1"/>
    </source>
</evidence>
<accession>A0A183G8R9</accession>
<reference evidence="4" key="2">
    <citation type="submission" date="2019-09" db="UniProtKB">
        <authorList>
            <consortium name="WormBaseParasite"/>
        </authorList>
    </citation>
    <scope>IDENTIFICATION</scope>
</reference>
<evidence type="ECO:0000313" key="4">
    <source>
        <dbReference type="WBParaSite" id="HPBE_0001829201-mRNA-1"/>
    </source>
</evidence>
<dbReference type="OrthoDB" id="5819252at2759"/>
<dbReference type="WBParaSite" id="HPBE_0001829201-mRNA-1">
    <property type="protein sequence ID" value="HPBE_0001829201-mRNA-1"/>
    <property type="gene ID" value="HPBE_0001829201"/>
</dbReference>
<feature type="coiled-coil region" evidence="1">
    <location>
        <begin position="176"/>
        <end position="237"/>
    </location>
</feature>
<sequence>MRGALIYRSISFRQFGTFDSNMDNDANGQKRKAQEQKLIDEIRRKRACVERASSFPSEKDLQSKIRYFVRLIVDYVRSNDLENSFTVLRGTRPQLFARREATLYKCRVEMVHLQAVTLIERIRSTAEALSMTHELNGLLVLARCASERSKRHFYREEEKGVPLEPSFTADFVRKELEFLSDLVHRVAAEVREAELQMESESYEGPLEEVKELIYELRRDLAERCLELQEQVNKQGDEIKQAVQVVNNAEVHSDKEAEEDLLDLYDDGDGQQSNDDEVHEVGYAEKHREEIRKRMAELRIEIESLQYLPKRKFLQQATMRTEERFLRCGFCFAKGEHYKNMCPDATSVKTRKGRIKCRFCLDTLHESNRCKRKRKACNYCNSIDHHTALCDLPEQLADFEMEYDELRNELEMIDDHYGPSTSSHREYRERE</sequence>
<keyword evidence="3" id="KW-1185">Reference proteome</keyword>
<proteinExistence type="predicted"/>
<evidence type="ECO:0000313" key="3">
    <source>
        <dbReference type="Proteomes" id="UP000050761"/>
    </source>
</evidence>
<dbReference type="AlphaFoldDB" id="A0A183G8R9"/>
<evidence type="ECO:0000256" key="1">
    <source>
        <dbReference type="SAM" id="Coils"/>
    </source>
</evidence>
<organism evidence="3 4">
    <name type="scientific">Heligmosomoides polygyrus</name>
    <name type="common">Parasitic roundworm</name>
    <dbReference type="NCBI Taxonomy" id="6339"/>
    <lineage>
        <taxon>Eukaryota</taxon>
        <taxon>Metazoa</taxon>
        <taxon>Ecdysozoa</taxon>
        <taxon>Nematoda</taxon>
        <taxon>Chromadorea</taxon>
        <taxon>Rhabditida</taxon>
        <taxon>Rhabditina</taxon>
        <taxon>Rhabditomorpha</taxon>
        <taxon>Strongyloidea</taxon>
        <taxon>Heligmosomidae</taxon>
        <taxon>Heligmosomoides</taxon>
    </lineage>
</organism>
<reference evidence="2 3" key="1">
    <citation type="submission" date="2018-11" db="EMBL/GenBank/DDBJ databases">
        <authorList>
            <consortium name="Pathogen Informatics"/>
        </authorList>
    </citation>
    <scope>NUCLEOTIDE SEQUENCE [LARGE SCALE GENOMIC DNA]</scope>
</reference>
<name>A0A183G8R9_HELPZ</name>
<accession>A0A3P8AKI7</accession>
<gene>
    <name evidence="2" type="ORF">HPBE_LOCUS18291</name>
</gene>
<dbReference type="Proteomes" id="UP000050761">
    <property type="component" value="Unassembled WGS sequence"/>
</dbReference>
<keyword evidence="1" id="KW-0175">Coiled coil</keyword>